<evidence type="ECO:0000256" key="12">
    <source>
        <dbReference type="ARBA" id="ARBA00047413"/>
    </source>
</evidence>
<evidence type="ECO:0000256" key="4">
    <source>
        <dbReference type="ARBA" id="ARBA00012894"/>
    </source>
</evidence>
<dbReference type="GO" id="GO:0008253">
    <property type="term" value="F:5'-nucleotidase activity"/>
    <property type="evidence" value="ECO:0007669"/>
    <property type="project" value="InterPro"/>
</dbReference>
<evidence type="ECO:0000313" key="15">
    <source>
        <dbReference type="Proteomes" id="UP001515480"/>
    </source>
</evidence>
<dbReference type="EC" id="3.1.3.99" evidence="4"/>
<dbReference type="InterPro" id="IPR009453">
    <property type="entry name" value="ISN1"/>
</dbReference>
<dbReference type="Proteomes" id="UP001515480">
    <property type="component" value="Unassembled WGS sequence"/>
</dbReference>
<dbReference type="Pfam" id="PF06437">
    <property type="entry name" value="ISN1"/>
    <property type="match status" value="1"/>
</dbReference>
<comment type="similarity">
    <text evidence="2">Belongs to the ISN1 family.</text>
</comment>
<sequence length="430" mass="47669">MDHRSDALIAFIAELLGHSFVLDAMQTTAADTWAHVEELIEEHRQREGATHAADRPLLSRLSQAVPSVSSFLTPLPLRAAWMAYDAKYRVSRRRFVPPGFDDIRHVLNLAQVMALQQTDLRLVTFDGDCTLYKDGRDFSDEKLARYISLLLQRGVAVALVTAAVYQYDAVRYMGRLCGLLSYFQQCDLPADAAARFWVLGGESNYLLSCEAAQDEKGEAVYVLRPRPELWEPLWSPDEAAVRTLLDTAHQVIEAAATELQLRCRIIRKPRSVGLVVGGKEGKARCPQGSGSSTLRAELLDEVVLRLQAELRELSYRSPVRLPPYCAFNGGNDCWVDIGSKREGVAGLCQLLHLPAQSVLHVGDQAFLGTGNDYAARDVCPCVWIIDPTETRQVLKHVLKEALGMDRAALKDPRKSHSNSGGDVAINDLAY</sequence>
<keyword evidence="8" id="KW-0378">Hydrolase</keyword>
<keyword evidence="10" id="KW-0460">Magnesium</keyword>
<keyword evidence="6" id="KW-0479">Metal-binding</keyword>
<dbReference type="EMBL" id="JBGBPQ010000030">
    <property type="protein sequence ID" value="KAL1496098.1"/>
    <property type="molecule type" value="Genomic_DNA"/>
</dbReference>
<evidence type="ECO:0000256" key="1">
    <source>
        <dbReference type="ARBA" id="ARBA00001946"/>
    </source>
</evidence>
<proteinExistence type="inferred from homology"/>
<dbReference type="InterPro" id="IPR036412">
    <property type="entry name" value="HAD-like_sf"/>
</dbReference>
<accession>A0AB34IF76</accession>
<evidence type="ECO:0000256" key="9">
    <source>
        <dbReference type="ARBA" id="ARBA00022840"/>
    </source>
</evidence>
<evidence type="ECO:0000256" key="6">
    <source>
        <dbReference type="ARBA" id="ARBA00022723"/>
    </source>
</evidence>
<evidence type="ECO:0000256" key="10">
    <source>
        <dbReference type="ARBA" id="ARBA00022842"/>
    </source>
</evidence>
<dbReference type="AlphaFoldDB" id="A0AB34IF76"/>
<evidence type="ECO:0000313" key="14">
    <source>
        <dbReference type="EMBL" id="KAL1496098.1"/>
    </source>
</evidence>
<keyword evidence="11" id="KW-0546">Nucleotide metabolism</keyword>
<evidence type="ECO:0000256" key="11">
    <source>
        <dbReference type="ARBA" id="ARBA00023080"/>
    </source>
</evidence>
<dbReference type="GO" id="GO:0005524">
    <property type="term" value="F:ATP binding"/>
    <property type="evidence" value="ECO:0007669"/>
    <property type="project" value="UniProtKB-KW"/>
</dbReference>
<dbReference type="PANTHER" id="PTHR28213">
    <property type="entry name" value="IMP-SPECIFIC 5'-NUCLEOTIDASE 1"/>
    <property type="match status" value="1"/>
</dbReference>
<comment type="caution">
    <text evidence="14">The sequence shown here is derived from an EMBL/GenBank/DDBJ whole genome shotgun (WGS) entry which is preliminary data.</text>
</comment>
<evidence type="ECO:0000256" key="2">
    <source>
        <dbReference type="ARBA" id="ARBA00005307"/>
    </source>
</evidence>
<evidence type="ECO:0000256" key="5">
    <source>
        <dbReference type="ARBA" id="ARBA00015544"/>
    </source>
</evidence>
<dbReference type="GO" id="GO:0071590">
    <property type="term" value="P:nicotinamide riboside biosynthetic process"/>
    <property type="evidence" value="ECO:0007669"/>
    <property type="project" value="TreeGrafter"/>
</dbReference>
<evidence type="ECO:0000256" key="3">
    <source>
        <dbReference type="ARBA" id="ARBA00011881"/>
    </source>
</evidence>
<reference evidence="14 15" key="1">
    <citation type="journal article" date="2024" name="Science">
        <title>Giant polyketide synthase enzymes in the biosynthesis of giant marine polyether toxins.</title>
        <authorList>
            <person name="Fallon T.R."/>
            <person name="Shende V.V."/>
            <person name="Wierzbicki I.H."/>
            <person name="Pendleton A.L."/>
            <person name="Watervoot N.F."/>
            <person name="Auber R.P."/>
            <person name="Gonzalez D.J."/>
            <person name="Wisecaver J.H."/>
            <person name="Moore B.S."/>
        </authorList>
    </citation>
    <scope>NUCLEOTIDE SEQUENCE [LARGE SCALE GENOMIC DNA]</scope>
    <source>
        <strain evidence="14 15">12B1</strain>
    </source>
</reference>
<keyword evidence="7" id="KW-0547">Nucleotide-binding</keyword>
<evidence type="ECO:0000256" key="13">
    <source>
        <dbReference type="SAM" id="MobiDB-lite"/>
    </source>
</evidence>
<dbReference type="PANTHER" id="PTHR28213:SF1">
    <property type="entry name" value="IMP-SPECIFIC 5'-NUCLEOTIDASE 1"/>
    <property type="match status" value="1"/>
</dbReference>
<keyword evidence="15" id="KW-1185">Reference proteome</keyword>
<dbReference type="GO" id="GO:0006190">
    <property type="term" value="P:inosine salvage"/>
    <property type="evidence" value="ECO:0007669"/>
    <property type="project" value="InterPro"/>
</dbReference>
<name>A0AB34IF76_PRYPA</name>
<comment type="catalytic activity">
    <reaction evidence="12">
        <text>IMP + H2O = inosine + phosphate</text>
        <dbReference type="Rhea" id="RHEA:27718"/>
        <dbReference type="ChEBI" id="CHEBI:15377"/>
        <dbReference type="ChEBI" id="CHEBI:17596"/>
        <dbReference type="ChEBI" id="CHEBI:43474"/>
        <dbReference type="ChEBI" id="CHEBI:58053"/>
        <dbReference type="EC" id="3.1.3.99"/>
    </reaction>
</comment>
<comment type="cofactor">
    <cofactor evidence="1">
        <name>Mg(2+)</name>
        <dbReference type="ChEBI" id="CHEBI:18420"/>
    </cofactor>
</comment>
<comment type="subunit">
    <text evidence="3">Homotetramer.</text>
</comment>
<dbReference type="GO" id="GO:0000287">
    <property type="term" value="F:magnesium ion binding"/>
    <property type="evidence" value="ECO:0007669"/>
    <property type="project" value="InterPro"/>
</dbReference>
<dbReference type="GO" id="GO:0009117">
    <property type="term" value="P:nucleotide metabolic process"/>
    <property type="evidence" value="ECO:0007669"/>
    <property type="project" value="UniProtKB-KW"/>
</dbReference>
<evidence type="ECO:0000256" key="8">
    <source>
        <dbReference type="ARBA" id="ARBA00022801"/>
    </source>
</evidence>
<gene>
    <name evidence="14" type="ORF">AB1Y20_014724</name>
</gene>
<organism evidence="14 15">
    <name type="scientific">Prymnesium parvum</name>
    <name type="common">Toxic golden alga</name>
    <dbReference type="NCBI Taxonomy" id="97485"/>
    <lineage>
        <taxon>Eukaryota</taxon>
        <taxon>Haptista</taxon>
        <taxon>Haptophyta</taxon>
        <taxon>Prymnesiophyceae</taxon>
        <taxon>Prymnesiales</taxon>
        <taxon>Prymnesiaceae</taxon>
        <taxon>Prymnesium</taxon>
    </lineage>
</organism>
<keyword evidence="9" id="KW-0067">ATP-binding</keyword>
<dbReference type="SUPFAM" id="SSF56784">
    <property type="entry name" value="HAD-like"/>
    <property type="match status" value="1"/>
</dbReference>
<protein>
    <recommendedName>
        <fullName evidence="5">IMP-specific 5'-nucleotidase 1</fullName>
        <ecNumber evidence="4">3.1.3.99</ecNumber>
    </recommendedName>
</protein>
<evidence type="ECO:0000256" key="7">
    <source>
        <dbReference type="ARBA" id="ARBA00022741"/>
    </source>
</evidence>
<dbReference type="GO" id="GO:0071592">
    <property type="term" value="P:nicotinic acid riboside biosynthetic process"/>
    <property type="evidence" value="ECO:0007669"/>
    <property type="project" value="TreeGrafter"/>
</dbReference>
<feature type="region of interest" description="Disordered" evidence="13">
    <location>
        <begin position="409"/>
        <end position="430"/>
    </location>
</feature>